<comment type="caution">
    <text evidence="1">The sequence shown here is derived from an EMBL/GenBank/DDBJ whole genome shotgun (WGS) entry which is preliminary data.</text>
</comment>
<dbReference type="Proteomes" id="UP001303115">
    <property type="component" value="Unassembled WGS sequence"/>
</dbReference>
<protein>
    <submittedName>
        <fullName evidence="1">Uncharacterized protein</fullName>
    </submittedName>
</protein>
<organism evidence="1 2">
    <name type="scientific">Parachaetomium inaequale</name>
    <dbReference type="NCBI Taxonomy" id="2588326"/>
    <lineage>
        <taxon>Eukaryota</taxon>
        <taxon>Fungi</taxon>
        <taxon>Dikarya</taxon>
        <taxon>Ascomycota</taxon>
        <taxon>Pezizomycotina</taxon>
        <taxon>Sordariomycetes</taxon>
        <taxon>Sordariomycetidae</taxon>
        <taxon>Sordariales</taxon>
        <taxon>Chaetomiaceae</taxon>
        <taxon>Parachaetomium</taxon>
    </lineage>
</organism>
<dbReference type="EMBL" id="MU854637">
    <property type="protein sequence ID" value="KAK4032191.1"/>
    <property type="molecule type" value="Genomic_DNA"/>
</dbReference>
<dbReference type="AlphaFoldDB" id="A0AAN6P5L5"/>
<evidence type="ECO:0000313" key="2">
    <source>
        <dbReference type="Proteomes" id="UP001303115"/>
    </source>
</evidence>
<name>A0AAN6P5L5_9PEZI</name>
<gene>
    <name evidence="1" type="ORF">C8A01DRAFT_20708</name>
</gene>
<sequence length="112" mass="12914">MKRISHVSAPFISITLRRTTNAGRAAAVCKDLWFYMYGKIAVVPAVNLEYSSEAGAKIKEAKGYTSRWVGAPEWRDERIEWQREPSEKVKCIPSYDKQFLEVWNKTQPETES</sequence>
<keyword evidence="2" id="KW-1185">Reference proteome</keyword>
<evidence type="ECO:0000313" key="1">
    <source>
        <dbReference type="EMBL" id="KAK4032191.1"/>
    </source>
</evidence>
<proteinExistence type="predicted"/>
<accession>A0AAN6P5L5</accession>
<reference evidence="2" key="1">
    <citation type="journal article" date="2023" name="Mol. Phylogenet. Evol.">
        <title>Genome-scale phylogeny and comparative genomics of the fungal order Sordariales.</title>
        <authorList>
            <person name="Hensen N."/>
            <person name="Bonometti L."/>
            <person name="Westerberg I."/>
            <person name="Brannstrom I.O."/>
            <person name="Guillou S."/>
            <person name="Cros-Aarteil S."/>
            <person name="Calhoun S."/>
            <person name="Haridas S."/>
            <person name="Kuo A."/>
            <person name="Mondo S."/>
            <person name="Pangilinan J."/>
            <person name="Riley R."/>
            <person name="LaButti K."/>
            <person name="Andreopoulos B."/>
            <person name="Lipzen A."/>
            <person name="Chen C."/>
            <person name="Yan M."/>
            <person name="Daum C."/>
            <person name="Ng V."/>
            <person name="Clum A."/>
            <person name="Steindorff A."/>
            <person name="Ohm R.A."/>
            <person name="Martin F."/>
            <person name="Silar P."/>
            <person name="Natvig D.O."/>
            <person name="Lalanne C."/>
            <person name="Gautier V."/>
            <person name="Ament-Velasquez S.L."/>
            <person name="Kruys A."/>
            <person name="Hutchinson M.I."/>
            <person name="Powell A.J."/>
            <person name="Barry K."/>
            <person name="Miller A.N."/>
            <person name="Grigoriev I.V."/>
            <person name="Debuchy R."/>
            <person name="Gladieux P."/>
            <person name="Hiltunen Thoren M."/>
            <person name="Johannesson H."/>
        </authorList>
    </citation>
    <scope>NUCLEOTIDE SEQUENCE [LARGE SCALE GENOMIC DNA]</scope>
    <source>
        <strain evidence="2">CBS 284.82</strain>
    </source>
</reference>